<dbReference type="Pfam" id="PF12802">
    <property type="entry name" value="MarR_2"/>
    <property type="match status" value="1"/>
</dbReference>
<dbReference type="InterPro" id="IPR036388">
    <property type="entry name" value="WH-like_DNA-bd_sf"/>
</dbReference>
<name>A0ABP7G681_9ACTN</name>
<sequence>MAAAREAGAVVADGGGAALCPSDGQIALLRQWDGIQSGLRRLSERVLDDVQRATGLAPSSFQVLWFLLTAPEQTAQMSQLSRTLGFTTAGTTKVADRLCEAGLMERRPHAADRRVTLACLTPAGRATATKASLTLADALQERVLSLLGPGGLEALAASVARVDPAVAGEAGCAAPGEGV</sequence>
<evidence type="ECO:0000313" key="2">
    <source>
        <dbReference type="EMBL" id="GAA3756827.1"/>
    </source>
</evidence>
<dbReference type="PANTHER" id="PTHR33164">
    <property type="entry name" value="TRANSCRIPTIONAL REGULATOR, MARR FAMILY"/>
    <property type="match status" value="1"/>
</dbReference>
<dbReference type="PANTHER" id="PTHR33164:SF99">
    <property type="entry name" value="MARR FAMILY REGULATORY PROTEIN"/>
    <property type="match status" value="1"/>
</dbReference>
<proteinExistence type="predicted"/>
<gene>
    <name evidence="2" type="ORF">GCM10023082_59830</name>
</gene>
<keyword evidence="3" id="KW-1185">Reference proteome</keyword>
<dbReference type="PROSITE" id="PS50995">
    <property type="entry name" value="HTH_MARR_2"/>
    <property type="match status" value="1"/>
</dbReference>
<dbReference type="Gene3D" id="1.10.10.10">
    <property type="entry name" value="Winged helix-like DNA-binding domain superfamily/Winged helix DNA-binding domain"/>
    <property type="match status" value="1"/>
</dbReference>
<evidence type="ECO:0000259" key="1">
    <source>
        <dbReference type="PROSITE" id="PS50995"/>
    </source>
</evidence>
<organism evidence="2 3">
    <name type="scientific">Streptomyces tremellae</name>
    <dbReference type="NCBI Taxonomy" id="1124239"/>
    <lineage>
        <taxon>Bacteria</taxon>
        <taxon>Bacillati</taxon>
        <taxon>Actinomycetota</taxon>
        <taxon>Actinomycetes</taxon>
        <taxon>Kitasatosporales</taxon>
        <taxon>Streptomycetaceae</taxon>
        <taxon>Streptomyces</taxon>
    </lineage>
</organism>
<dbReference type="Proteomes" id="UP001499884">
    <property type="component" value="Unassembled WGS sequence"/>
</dbReference>
<dbReference type="SUPFAM" id="SSF46785">
    <property type="entry name" value="Winged helix' DNA-binding domain"/>
    <property type="match status" value="1"/>
</dbReference>
<dbReference type="InterPro" id="IPR036390">
    <property type="entry name" value="WH_DNA-bd_sf"/>
</dbReference>
<dbReference type="InterPro" id="IPR039422">
    <property type="entry name" value="MarR/SlyA-like"/>
</dbReference>
<reference evidence="3" key="1">
    <citation type="journal article" date="2019" name="Int. J. Syst. Evol. Microbiol.">
        <title>The Global Catalogue of Microorganisms (GCM) 10K type strain sequencing project: providing services to taxonomists for standard genome sequencing and annotation.</title>
        <authorList>
            <consortium name="The Broad Institute Genomics Platform"/>
            <consortium name="The Broad Institute Genome Sequencing Center for Infectious Disease"/>
            <person name="Wu L."/>
            <person name="Ma J."/>
        </authorList>
    </citation>
    <scope>NUCLEOTIDE SEQUENCE [LARGE SCALE GENOMIC DNA]</scope>
    <source>
        <strain evidence="3">JCM 30846</strain>
    </source>
</reference>
<accession>A0ABP7G681</accession>
<evidence type="ECO:0000313" key="3">
    <source>
        <dbReference type="Proteomes" id="UP001499884"/>
    </source>
</evidence>
<dbReference type="SMART" id="SM00347">
    <property type="entry name" value="HTH_MARR"/>
    <property type="match status" value="1"/>
</dbReference>
<dbReference type="InterPro" id="IPR000835">
    <property type="entry name" value="HTH_MarR-typ"/>
</dbReference>
<dbReference type="RefSeq" id="WP_345654401.1">
    <property type="nucleotide sequence ID" value="NZ_BAABEP010000071.1"/>
</dbReference>
<feature type="domain" description="HTH marR-type" evidence="1">
    <location>
        <begin position="32"/>
        <end position="164"/>
    </location>
</feature>
<comment type="caution">
    <text evidence="2">The sequence shown here is derived from an EMBL/GenBank/DDBJ whole genome shotgun (WGS) entry which is preliminary data.</text>
</comment>
<protein>
    <recommendedName>
        <fullName evidence="1">HTH marR-type domain-containing protein</fullName>
    </recommendedName>
</protein>
<dbReference type="EMBL" id="BAABEP010000071">
    <property type="protein sequence ID" value="GAA3756827.1"/>
    <property type="molecule type" value="Genomic_DNA"/>
</dbReference>